<dbReference type="OrthoDB" id="408933at2759"/>
<dbReference type="HOGENOM" id="CLU_131055_3_0_1"/>
<dbReference type="GO" id="GO:0005762">
    <property type="term" value="C:mitochondrial large ribosomal subunit"/>
    <property type="evidence" value="ECO:0007669"/>
    <property type="project" value="InterPro"/>
</dbReference>
<sequence length="95" mass="10788">MRFSQILKGARRLPMTSKMGHNYYKGTRTGKMGNIDKHGRFTPDYARIRTYVPPRNLCSLQPFVSRRVVPPRPKYPAGAIGLDGRVFLSLVGNHD</sequence>
<dbReference type="JaponicusDB" id="SJAG_04893">
    <property type="gene designation" value="mrpl27"/>
</dbReference>
<dbReference type="Proteomes" id="UP000001744">
    <property type="component" value="Unassembled WGS sequence"/>
</dbReference>
<dbReference type="STRING" id="402676.B6K817"/>
<evidence type="ECO:0000313" key="2">
    <source>
        <dbReference type="JaponicusDB" id="SJAG_04893"/>
    </source>
</evidence>
<name>B6K817_SCHJY</name>
<dbReference type="OMA" id="HNFYKGT"/>
<dbReference type="eggNOG" id="ENOG502SCGR">
    <property type="taxonomic scope" value="Eukaryota"/>
</dbReference>
<dbReference type="GO" id="GO:0003735">
    <property type="term" value="F:structural constituent of ribosome"/>
    <property type="evidence" value="ECO:0007669"/>
    <property type="project" value="InterPro"/>
</dbReference>
<dbReference type="InterPro" id="IPR019189">
    <property type="entry name" value="Ribosomal_mL41"/>
</dbReference>
<dbReference type="Pfam" id="PF09809">
    <property type="entry name" value="MRP-L27"/>
    <property type="match status" value="1"/>
</dbReference>
<keyword evidence="1" id="KW-0687">Ribonucleoprotein</keyword>
<dbReference type="AlphaFoldDB" id="B6K817"/>
<gene>
    <name evidence="2" type="primary">mrpl27</name>
    <name evidence="1" type="ORF">SJAG_04893</name>
</gene>
<dbReference type="GeneID" id="7050324"/>
<reference evidence="1 3" key="1">
    <citation type="journal article" date="2011" name="Science">
        <title>Comparative functional genomics of the fission yeasts.</title>
        <authorList>
            <person name="Rhind N."/>
            <person name="Chen Z."/>
            <person name="Yassour M."/>
            <person name="Thompson D.A."/>
            <person name="Haas B.J."/>
            <person name="Habib N."/>
            <person name="Wapinski I."/>
            <person name="Roy S."/>
            <person name="Lin M.F."/>
            <person name="Heiman D.I."/>
            <person name="Young S.K."/>
            <person name="Furuya K."/>
            <person name="Guo Y."/>
            <person name="Pidoux A."/>
            <person name="Chen H.M."/>
            <person name="Robbertse B."/>
            <person name="Goldberg J.M."/>
            <person name="Aoki K."/>
            <person name="Bayne E.H."/>
            <person name="Berlin A.M."/>
            <person name="Desjardins C.A."/>
            <person name="Dobbs E."/>
            <person name="Dukaj L."/>
            <person name="Fan L."/>
            <person name="FitzGerald M.G."/>
            <person name="French C."/>
            <person name="Gujja S."/>
            <person name="Hansen K."/>
            <person name="Keifenheim D."/>
            <person name="Levin J.Z."/>
            <person name="Mosher R.A."/>
            <person name="Mueller C.A."/>
            <person name="Pfiffner J."/>
            <person name="Priest M."/>
            <person name="Russ C."/>
            <person name="Smialowska A."/>
            <person name="Swoboda P."/>
            <person name="Sykes S.M."/>
            <person name="Vaughn M."/>
            <person name="Vengrova S."/>
            <person name="Yoder R."/>
            <person name="Zeng Q."/>
            <person name="Allshire R."/>
            <person name="Baulcombe D."/>
            <person name="Birren B.W."/>
            <person name="Brown W."/>
            <person name="Ekwall K."/>
            <person name="Kellis M."/>
            <person name="Leatherwood J."/>
            <person name="Levin H."/>
            <person name="Margalit H."/>
            <person name="Martienssen R."/>
            <person name="Nieduszynski C.A."/>
            <person name="Spatafora J.W."/>
            <person name="Friedman N."/>
            <person name="Dalgaard J.Z."/>
            <person name="Baumann P."/>
            <person name="Niki H."/>
            <person name="Regev A."/>
            <person name="Nusbaum C."/>
        </authorList>
    </citation>
    <scope>NUCLEOTIDE SEQUENCE [LARGE SCALE GENOMIC DNA]</scope>
    <source>
        <strain evidence="3">yFS275 / FY16936</strain>
    </source>
</reference>
<protein>
    <submittedName>
        <fullName evidence="1">Ribosomal protein subunit L27</fullName>
    </submittedName>
</protein>
<dbReference type="RefSeq" id="XP_002175964.1">
    <property type="nucleotide sequence ID" value="XM_002175928.1"/>
</dbReference>
<organism evidence="1 3">
    <name type="scientific">Schizosaccharomyces japonicus (strain yFS275 / FY16936)</name>
    <name type="common">Fission yeast</name>
    <dbReference type="NCBI Taxonomy" id="402676"/>
    <lineage>
        <taxon>Eukaryota</taxon>
        <taxon>Fungi</taxon>
        <taxon>Dikarya</taxon>
        <taxon>Ascomycota</taxon>
        <taxon>Taphrinomycotina</taxon>
        <taxon>Schizosaccharomycetes</taxon>
        <taxon>Schizosaccharomycetales</taxon>
        <taxon>Schizosaccharomycetaceae</taxon>
        <taxon>Schizosaccharomyces</taxon>
    </lineage>
</organism>
<dbReference type="VEuPathDB" id="FungiDB:SJAG_04893"/>
<keyword evidence="3" id="KW-1185">Reference proteome</keyword>
<accession>B6K817</accession>
<evidence type="ECO:0000313" key="1">
    <source>
        <dbReference type="EMBL" id="EEB09671.1"/>
    </source>
</evidence>
<proteinExistence type="predicted"/>
<evidence type="ECO:0000313" key="3">
    <source>
        <dbReference type="Proteomes" id="UP000001744"/>
    </source>
</evidence>
<dbReference type="EMBL" id="KE651167">
    <property type="protein sequence ID" value="EEB09671.1"/>
    <property type="molecule type" value="Genomic_DNA"/>
</dbReference>
<keyword evidence="1" id="KW-0689">Ribosomal protein</keyword>